<name>A0A6J8B593_MYTCO</name>
<gene>
    <name evidence="2" type="ORF">MCOR_14688</name>
</gene>
<proteinExistence type="predicted"/>
<dbReference type="EMBL" id="CACVKT020002575">
    <property type="protein sequence ID" value="CAC5378490.1"/>
    <property type="molecule type" value="Genomic_DNA"/>
</dbReference>
<protein>
    <submittedName>
        <fullName evidence="2">Uncharacterized protein</fullName>
    </submittedName>
</protein>
<feature type="region of interest" description="Disordered" evidence="1">
    <location>
        <begin position="387"/>
        <end position="411"/>
    </location>
</feature>
<sequence>MADVKKENFTLKRRLDAYKSEAYFTDHSLFSSQDVGSQDAKIPKVDDTHDLGSQDAKIPKVDDIPDVGSQDARITKVGDNPGTSKDQMCYNWTYKDNFKLFDTSEDKDYYYNMFDLLDLFEDADKTFEHQAAQGAAIETSPNDSCSYVHSLHSPNQCVEEGTAHSRHKRQSNTVNEDWVSDSMANDKDITENEIAQHDSENVDDSNVSRYTINKSTYKRYIINKCTHKKYIINKCTHKRYTINKCTHKRYTINKYTHSRYTINKSIHKGYTITKCTHKGYTINKYIRKRYTINKCTHKRYTTKSAHIRDTSSTYAHIRDTSSTSPLIRDTPSTSAHKNEDLIALTDENDDYTDDPVAKLRGVRFDTCIQLTDQAAFVDKILTNNINNTLSQPSTDDPEETPEQKSHKRTSSQAILTQLNNSCQKQIMYTHCPTDQVFDQFQIPNDVYQEALLNST</sequence>
<dbReference type="Proteomes" id="UP000507470">
    <property type="component" value="Unassembled WGS sequence"/>
</dbReference>
<accession>A0A6J8B593</accession>
<evidence type="ECO:0000256" key="1">
    <source>
        <dbReference type="SAM" id="MobiDB-lite"/>
    </source>
</evidence>
<evidence type="ECO:0000313" key="2">
    <source>
        <dbReference type="EMBL" id="CAC5378490.1"/>
    </source>
</evidence>
<organism evidence="2 3">
    <name type="scientific">Mytilus coruscus</name>
    <name type="common">Sea mussel</name>
    <dbReference type="NCBI Taxonomy" id="42192"/>
    <lineage>
        <taxon>Eukaryota</taxon>
        <taxon>Metazoa</taxon>
        <taxon>Spiralia</taxon>
        <taxon>Lophotrochozoa</taxon>
        <taxon>Mollusca</taxon>
        <taxon>Bivalvia</taxon>
        <taxon>Autobranchia</taxon>
        <taxon>Pteriomorphia</taxon>
        <taxon>Mytilida</taxon>
        <taxon>Mytiloidea</taxon>
        <taxon>Mytilidae</taxon>
        <taxon>Mytilinae</taxon>
        <taxon>Mytilus</taxon>
    </lineage>
</organism>
<dbReference type="AlphaFoldDB" id="A0A6J8B593"/>
<reference evidence="2 3" key="1">
    <citation type="submission" date="2020-06" db="EMBL/GenBank/DDBJ databases">
        <authorList>
            <person name="Li R."/>
            <person name="Bekaert M."/>
        </authorList>
    </citation>
    <scope>NUCLEOTIDE SEQUENCE [LARGE SCALE GENOMIC DNA]</scope>
    <source>
        <strain evidence="3">wild</strain>
    </source>
</reference>
<evidence type="ECO:0000313" key="3">
    <source>
        <dbReference type="Proteomes" id="UP000507470"/>
    </source>
</evidence>
<keyword evidence="3" id="KW-1185">Reference proteome</keyword>